<accession>A0A382IC06</accession>
<dbReference type="Pfam" id="PF00501">
    <property type="entry name" value="AMP-binding"/>
    <property type="match status" value="1"/>
</dbReference>
<dbReference type="Gene3D" id="3.40.50.980">
    <property type="match status" value="1"/>
</dbReference>
<dbReference type="InterPro" id="IPR050237">
    <property type="entry name" value="ATP-dep_AMP-bd_enzyme"/>
</dbReference>
<feature type="non-terminal residue" evidence="2">
    <location>
        <position position="118"/>
    </location>
</feature>
<evidence type="ECO:0000259" key="1">
    <source>
        <dbReference type="Pfam" id="PF00501"/>
    </source>
</evidence>
<feature type="domain" description="AMP-dependent synthetase/ligase" evidence="1">
    <location>
        <begin position="26"/>
        <end position="116"/>
    </location>
</feature>
<reference evidence="2" key="1">
    <citation type="submission" date="2018-05" db="EMBL/GenBank/DDBJ databases">
        <authorList>
            <person name="Lanie J.A."/>
            <person name="Ng W.-L."/>
            <person name="Kazmierczak K.M."/>
            <person name="Andrzejewski T.M."/>
            <person name="Davidsen T.M."/>
            <person name="Wayne K.J."/>
            <person name="Tettelin H."/>
            <person name="Glass J.I."/>
            <person name="Rusch D."/>
            <person name="Podicherti R."/>
            <person name="Tsui H.-C.T."/>
            <person name="Winkler M.E."/>
        </authorList>
    </citation>
    <scope>NUCLEOTIDE SEQUENCE</scope>
</reference>
<evidence type="ECO:0000313" key="2">
    <source>
        <dbReference type="EMBL" id="SVB96777.1"/>
    </source>
</evidence>
<dbReference type="InterPro" id="IPR000873">
    <property type="entry name" value="AMP-dep_synth/lig_dom"/>
</dbReference>
<dbReference type="SUPFAM" id="SSF56801">
    <property type="entry name" value="Acetyl-CoA synthetase-like"/>
    <property type="match status" value="1"/>
</dbReference>
<dbReference type="EMBL" id="UINC01066260">
    <property type="protein sequence ID" value="SVB96777.1"/>
    <property type="molecule type" value="Genomic_DNA"/>
</dbReference>
<dbReference type="PANTHER" id="PTHR43767:SF1">
    <property type="entry name" value="NONRIBOSOMAL PEPTIDE SYNTHASE PES1 (EUROFUNG)-RELATED"/>
    <property type="match status" value="1"/>
</dbReference>
<sequence length="118" mass="12488">MTSLDITHELVGADIASGVVAGALIHPDKTALSFEELNLTFAQLTKRIQQVAALARRDLGLRPGDCAAIYAPNCLPYIELVAGLSRAGVMVATPTHRSAPSELSQILANCRAKVVFCT</sequence>
<proteinExistence type="predicted"/>
<dbReference type="AlphaFoldDB" id="A0A382IC06"/>
<name>A0A382IC06_9ZZZZ</name>
<gene>
    <name evidence="2" type="ORF">METZ01_LOCUS249631</name>
</gene>
<organism evidence="2">
    <name type="scientific">marine metagenome</name>
    <dbReference type="NCBI Taxonomy" id="408172"/>
    <lineage>
        <taxon>unclassified sequences</taxon>
        <taxon>metagenomes</taxon>
        <taxon>ecological metagenomes</taxon>
    </lineage>
</organism>
<protein>
    <recommendedName>
        <fullName evidence="1">AMP-dependent synthetase/ligase domain-containing protein</fullName>
    </recommendedName>
</protein>
<dbReference type="PANTHER" id="PTHR43767">
    <property type="entry name" value="LONG-CHAIN-FATTY-ACID--COA LIGASE"/>
    <property type="match status" value="1"/>
</dbReference>